<dbReference type="PANTHER" id="PTHR16223:SF109">
    <property type="entry name" value="BHLH DOMAIN-CONTAINING PROTEIN"/>
    <property type="match status" value="1"/>
</dbReference>
<dbReference type="eggNOG" id="ENOG502RY75">
    <property type="taxonomic scope" value="Eukaryota"/>
</dbReference>
<dbReference type="PROSITE" id="PS50888">
    <property type="entry name" value="BHLH"/>
    <property type="match status" value="1"/>
</dbReference>
<evidence type="ECO:0000313" key="8">
    <source>
        <dbReference type="Proteomes" id="UP000026915"/>
    </source>
</evidence>
<dbReference type="InterPro" id="IPR045239">
    <property type="entry name" value="bHLH95_bHLH"/>
</dbReference>
<feature type="domain" description="BHLH" evidence="6">
    <location>
        <begin position="210"/>
        <end position="259"/>
    </location>
</feature>
<dbReference type="AlphaFoldDB" id="A0A061DPT0"/>
<dbReference type="HOGENOM" id="CLU_819916_0_0_1"/>
<dbReference type="InterPro" id="IPR045843">
    <property type="entry name" value="IND-like"/>
</dbReference>
<keyword evidence="2" id="KW-0805">Transcription regulation</keyword>
<evidence type="ECO:0000313" key="7">
    <source>
        <dbReference type="EMBL" id="EOX94819.1"/>
    </source>
</evidence>
<dbReference type="Gramene" id="EOX94819">
    <property type="protein sequence ID" value="EOX94819"/>
    <property type="gene ID" value="TCM_004433"/>
</dbReference>
<dbReference type="Gene3D" id="4.10.280.10">
    <property type="entry name" value="Helix-loop-helix DNA-binding domain"/>
    <property type="match status" value="1"/>
</dbReference>
<dbReference type="GO" id="GO:0005634">
    <property type="term" value="C:nucleus"/>
    <property type="evidence" value="ECO:0000318"/>
    <property type="project" value="GO_Central"/>
</dbReference>
<gene>
    <name evidence="7" type="ORF">TCM_004433</name>
</gene>
<protein>
    <submittedName>
        <fullName evidence="7">Transcription factor bHLH69, putative</fullName>
    </submittedName>
</protein>
<dbReference type="InterPro" id="IPR011598">
    <property type="entry name" value="bHLH_dom"/>
</dbReference>
<dbReference type="EMBL" id="CM001879">
    <property type="protein sequence ID" value="EOX94819.1"/>
    <property type="molecule type" value="Genomic_DNA"/>
</dbReference>
<proteinExistence type="predicted"/>
<organism evidence="7 8">
    <name type="scientific">Theobroma cacao</name>
    <name type="common">Cacao</name>
    <name type="synonym">Cocoa</name>
    <dbReference type="NCBI Taxonomy" id="3641"/>
    <lineage>
        <taxon>Eukaryota</taxon>
        <taxon>Viridiplantae</taxon>
        <taxon>Streptophyta</taxon>
        <taxon>Embryophyta</taxon>
        <taxon>Tracheophyta</taxon>
        <taxon>Spermatophyta</taxon>
        <taxon>Magnoliopsida</taxon>
        <taxon>eudicotyledons</taxon>
        <taxon>Gunneridae</taxon>
        <taxon>Pentapetalae</taxon>
        <taxon>rosids</taxon>
        <taxon>malvids</taxon>
        <taxon>Malvales</taxon>
        <taxon>Malvaceae</taxon>
        <taxon>Byttnerioideae</taxon>
        <taxon>Theobroma</taxon>
    </lineage>
</organism>
<dbReference type="SUPFAM" id="SSF47459">
    <property type="entry name" value="HLH, helix-loop-helix DNA-binding domain"/>
    <property type="match status" value="1"/>
</dbReference>
<keyword evidence="4" id="KW-0804">Transcription</keyword>
<accession>A0A061DPT0</accession>
<dbReference type="GO" id="GO:0000978">
    <property type="term" value="F:RNA polymerase II cis-regulatory region sequence-specific DNA binding"/>
    <property type="evidence" value="ECO:0000318"/>
    <property type="project" value="GO_Central"/>
</dbReference>
<evidence type="ECO:0000256" key="4">
    <source>
        <dbReference type="ARBA" id="ARBA00023163"/>
    </source>
</evidence>
<dbReference type="FunCoup" id="A0A061DPT0">
    <property type="interactions" value="48"/>
</dbReference>
<dbReference type="InterPro" id="IPR036638">
    <property type="entry name" value="HLH_DNA-bd_sf"/>
</dbReference>
<evidence type="ECO:0000256" key="3">
    <source>
        <dbReference type="ARBA" id="ARBA00023125"/>
    </source>
</evidence>
<evidence type="ECO:0000256" key="5">
    <source>
        <dbReference type="ARBA" id="ARBA00023242"/>
    </source>
</evidence>
<keyword evidence="8" id="KW-1185">Reference proteome</keyword>
<name>A0A061DPT0_THECC</name>
<evidence type="ECO:0000256" key="2">
    <source>
        <dbReference type="ARBA" id="ARBA00023015"/>
    </source>
</evidence>
<dbReference type="PANTHER" id="PTHR16223">
    <property type="entry name" value="TRANSCRIPTION FACTOR BHLH83-RELATED"/>
    <property type="match status" value="1"/>
</dbReference>
<dbReference type="OMA" id="FHEGYGH"/>
<dbReference type="GO" id="GO:0006357">
    <property type="term" value="P:regulation of transcription by RNA polymerase II"/>
    <property type="evidence" value="ECO:0000318"/>
    <property type="project" value="GO_Central"/>
</dbReference>
<dbReference type="GO" id="GO:0000981">
    <property type="term" value="F:DNA-binding transcription factor activity, RNA polymerase II-specific"/>
    <property type="evidence" value="ECO:0000318"/>
    <property type="project" value="GO_Central"/>
</dbReference>
<evidence type="ECO:0000256" key="1">
    <source>
        <dbReference type="ARBA" id="ARBA00004123"/>
    </source>
</evidence>
<keyword evidence="5" id="KW-0539">Nucleus</keyword>
<dbReference type="GO" id="GO:0046983">
    <property type="term" value="F:protein dimerization activity"/>
    <property type="evidence" value="ECO:0007669"/>
    <property type="project" value="InterPro"/>
</dbReference>
<dbReference type="InParanoid" id="A0A061DPT0"/>
<keyword evidence="3" id="KW-0238">DNA-binding</keyword>
<dbReference type="Proteomes" id="UP000026915">
    <property type="component" value="Chromosome 1"/>
</dbReference>
<sequence>MDVQQGHGNPLMSLNSGGGASDFSYDYVNDSNPHFPMAAGRSENQLSPQSLSQWIDCPKTPHSYVEFLTENLEKVPTADVLERIGSPVGGVHALDGISEIQRELLHNNAGKAFSSRLDDYSLESEHGKLKLSAYATNSNNCEASASERFLRPHDRLSVSRFSSSEYESHAQQTRTFWMQEPNEDNCNVFQLQPKETISAFSFLSQPHYSVPKLRASGSDRQRRLRIAESIRALQELLPNPAERGQATALDDIIDHVKFLQLQMKELSRSRLGGEPTSNPFVFLEGYGHYALHEQMMNEPLEEMMGKLLEINPPAATQLLESRGLFMMPRALVDGLHRVT</sequence>
<reference evidence="7 8" key="1">
    <citation type="journal article" date="2013" name="Genome Biol.">
        <title>The genome sequence of the most widely cultivated cacao type and its use to identify candidate genes regulating pod color.</title>
        <authorList>
            <person name="Motamayor J.C."/>
            <person name="Mockaitis K."/>
            <person name="Schmutz J."/>
            <person name="Haiminen N."/>
            <person name="Iii D.L."/>
            <person name="Cornejo O."/>
            <person name="Findley S.D."/>
            <person name="Zheng P."/>
            <person name="Utro F."/>
            <person name="Royaert S."/>
            <person name="Saski C."/>
            <person name="Jenkins J."/>
            <person name="Podicheti R."/>
            <person name="Zhao M."/>
            <person name="Scheffler B.E."/>
            <person name="Stack J.C."/>
            <person name="Feltus F.A."/>
            <person name="Mustiga G.M."/>
            <person name="Amores F."/>
            <person name="Phillips W."/>
            <person name="Marelli J.P."/>
            <person name="May G.D."/>
            <person name="Shapiro H."/>
            <person name="Ma J."/>
            <person name="Bustamante C.D."/>
            <person name="Schnell R.J."/>
            <person name="Main D."/>
            <person name="Gilbert D."/>
            <person name="Parida L."/>
            <person name="Kuhn D.N."/>
        </authorList>
    </citation>
    <scope>NUCLEOTIDE SEQUENCE [LARGE SCALE GENOMIC DNA]</scope>
    <source>
        <strain evidence="8">cv. Matina 1-6</strain>
    </source>
</reference>
<evidence type="ECO:0000259" key="6">
    <source>
        <dbReference type="PROSITE" id="PS50888"/>
    </source>
</evidence>
<dbReference type="STRING" id="3641.A0A061DPT0"/>
<dbReference type="CDD" id="cd11393">
    <property type="entry name" value="bHLH_AtbHLH_like"/>
    <property type="match status" value="1"/>
</dbReference>
<comment type="subcellular location">
    <subcellularLocation>
        <location evidence="1">Nucleus</location>
    </subcellularLocation>
</comment>